<organism evidence="1 2">
    <name type="scientific">Lipomyces orientalis</name>
    <dbReference type="NCBI Taxonomy" id="1233043"/>
    <lineage>
        <taxon>Eukaryota</taxon>
        <taxon>Fungi</taxon>
        <taxon>Dikarya</taxon>
        <taxon>Ascomycota</taxon>
        <taxon>Saccharomycotina</taxon>
        <taxon>Lipomycetes</taxon>
        <taxon>Lipomycetales</taxon>
        <taxon>Lipomycetaceae</taxon>
        <taxon>Lipomyces</taxon>
    </lineage>
</organism>
<gene>
    <name evidence="1" type="ORF">V1517DRAFT_328261</name>
</gene>
<name>A0ACC3TJI9_9ASCO</name>
<accession>A0ACC3TJI9</accession>
<proteinExistence type="predicted"/>
<evidence type="ECO:0000313" key="1">
    <source>
        <dbReference type="EMBL" id="KAK9320835.1"/>
    </source>
</evidence>
<comment type="caution">
    <text evidence="1">The sequence shown here is derived from an EMBL/GenBank/DDBJ whole genome shotgun (WGS) entry which is preliminary data.</text>
</comment>
<sequence>MPAMLIILFLLSCLIIIKLLFQSLDNTDQPQNDLPTVSSRMITTSLIIVAIEPLIISVVLHGEILAVPLLHLFFCCTIIQQLIHLFSELYTHKFPVTTRVIIWNFMPIYPCKHMLCLMHNWRCLTSACWYFNVVNVNKRHIVPRYSHVARPIWENNNSFFPVNAP</sequence>
<evidence type="ECO:0000313" key="2">
    <source>
        <dbReference type="Proteomes" id="UP001489719"/>
    </source>
</evidence>
<keyword evidence="2" id="KW-1185">Reference proteome</keyword>
<dbReference type="Proteomes" id="UP001489719">
    <property type="component" value="Unassembled WGS sequence"/>
</dbReference>
<reference evidence="2" key="1">
    <citation type="journal article" date="2024" name="Front. Bioeng. Biotechnol.">
        <title>Genome-scale model development and genomic sequencing of the oleaginous clade Lipomyces.</title>
        <authorList>
            <person name="Czajka J.J."/>
            <person name="Han Y."/>
            <person name="Kim J."/>
            <person name="Mondo S.J."/>
            <person name="Hofstad B.A."/>
            <person name="Robles A."/>
            <person name="Haridas S."/>
            <person name="Riley R."/>
            <person name="LaButti K."/>
            <person name="Pangilinan J."/>
            <person name="Andreopoulos W."/>
            <person name="Lipzen A."/>
            <person name="Yan J."/>
            <person name="Wang M."/>
            <person name="Ng V."/>
            <person name="Grigoriev I.V."/>
            <person name="Spatafora J.W."/>
            <person name="Magnuson J.K."/>
            <person name="Baker S.E."/>
            <person name="Pomraning K.R."/>
        </authorList>
    </citation>
    <scope>NUCLEOTIDE SEQUENCE [LARGE SCALE GENOMIC DNA]</scope>
    <source>
        <strain evidence="2">CBS 10300</strain>
    </source>
</reference>
<dbReference type="EMBL" id="MU970115">
    <property type="protein sequence ID" value="KAK9320835.1"/>
    <property type="molecule type" value="Genomic_DNA"/>
</dbReference>
<protein>
    <submittedName>
        <fullName evidence="1">Uncharacterized protein</fullName>
    </submittedName>
</protein>